<organism evidence="1 2">
    <name type="scientific">Staurois parvus</name>
    <dbReference type="NCBI Taxonomy" id="386267"/>
    <lineage>
        <taxon>Eukaryota</taxon>
        <taxon>Metazoa</taxon>
        <taxon>Chordata</taxon>
        <taxon>Craniata</taxon>
        <taxon>Vertebrata</taxon>
        <taxon>Euteleostomi</taxon>
        <taxon>Amphibia</taxon>
        <taxon>Batrachia</taxon>
        <taxon>Anura</taxon>
        <taxon>Neobatrachia</taxon>
        <taxon>Ranoidea</taxon>
        <taxon>Ranidae</taxon>
        <taxon>Staurois</taxon>
    </lineage>
</organism>
<keyword evidence="2" id="KW-1185">Reference proteome</keyword>
<reference evidence="1" key="1">
    <citation type="submission" date="2023-05" db="EMBL/GenBank/DDBJ databases">
        <authorList>
            <person name="Stuckert A."/>
        </authorList>
    </citation>
    <scope>NUCLEOTIDE SEQUENCE</scope>
</reference>
<accession>A0ABN9CYT7</accession>
<sequence>MDANVSVGKEQDLAVLEEVNEPFFAKGSMDKTAVPGKKRDNISYGRRALLQRYLEEKELRKLKVQREKANKGVFKCGLYKPENPFIPVTSQHAVKVKMNEKTVQPAVTRVTRSAARIDVHNPLSRP</sequence>
<dbReference type="EMBL" id="CATNWA010013435">
    <property type="protein sequence ID" value="CAI9565168.1"/>
    <property type="molecule type" value="Genomic_DNA"/>
</dbReference>
<protein>
    <submittedName>
        <fullName evidence="1">Uncharacterized protein</fullName>
    </submittedName>
</protein>
<name>A0ABN9CYT7_9NEOB</name>
<comment type="caution">
    <text evidence="1">The sequence shown here is derived from an EMBL/GenBank/DDBJ whole genome shotgun (WGS) entry which is preliminary data.</text>
</comment>
<dbReference type="Proteomes" id="UP001162483">
    <property type="component" value="Unassembled WGS sequence"/>
</dbReference>
<gene>
    <name evidence="1" type="ORF">SPARVUS_LOCUS6026909</name>
</gene>
<evidence type="ECO:0000313" key="1">
    <source>
        <dbReference type="EMBL" id="CAI9565168.1"/>
    </source>
</evidence>
<proteinExistence type="predicted"/>
<evidence type="ECO:0000313" key="2">
    <source>
        <dbReference type="Proteomes" id="UP001162483"/>
    </source>
</evidence>
<feature type="non-terminal residue" evidence="1">
    <location>
        <position position="126"/>
    </location>
</feature>